<evidence type="ECO:0000313" key="2">
    <source>
        <dbReference type="EMBL" id="WNL50493.1"/>
    </source>
</evidence>
<gene>
    <name evidence="2" type="ORF">MarDSR_454</name>
</gene>
<organism evidence="2">
    <name type="scientific">Marseillevirus sp</name>
    <dbReference type="NCBI Taxonomy" id="2809551"/>
    <lineage>
        <taxon>Viruses</taxon>
        <taxon>Varidnaviria</taxon>
        <taxon>Bamfordvirae</taxon>
        <taxon>Nucleocytoviricota</taxon>
        <taxon>Megaviricetes</taxon>
        <taxon>Pimascovirales</taxon>
        <taxon>Pimascovirales incertae sedis</taxon>
        <taxon>Marseilleviridae</taxon>
        <taxon>Marseillevirus</taxon>
    </lineage>
</organism>
<name>A0AA96EQJ0_9VIRU</name>
<dbReference type="EMBL" id="OR343189">
    <property type="protein sequence ID" value="WNL50493.1"/>
    <property type="molecule type" value="Genomic_DNA"/>
</dbReference>
<feature type="transmembrane region" description="Helical" evidence="1">
    <location>
        <begin position="37"/>
        <end position="63"/>
    </location>
</feature>
<proteinExistence type="predicted"/>
<keyword evidence="1" id="KW-0812">Transmembrane</keyword>
<evidence type="ECO:0008006" key="3">
    <source>
        <dbReference type="Google" id="ProtNLM"/>
    </source>
</evidence>
<accession>A0AA96EQJ0</accession>
<reference evidence="2" key="1">
    <citation type="submission" date="2023-07" db="EMBL/GenBank/DDBJ databases">
        <authorList>
            <person name="Xia Y."/>
        </authorList>
    </citation>
    <scope>NUCLEOTIDE SEQUENCE</scope>
    <source>
        <strain evidence="2">E</strain>
    </source>
</reference>
<evidence type="ECO:0000256" key="1">
    <source>
        <dbReference type="SAM" id="Phobius"/>
    </source>
</evidence>
<keyword evidence="1" id="KW-1133">Transmembrane helix</keyword>
<feature type="transmembrane region" description="Helical" evidence="1">
    <location>
        <begin position="7"/>
        <end position="25"/>
    </location>
</feature>
<protein>
    <recommendedName>
        <fullName evidence="3">Transmembrane protein</fullName>
    </recommendedName>
</protein>
<sequence>MRCARPLFCLLCWVVCVIVFSFWATEKKLNADFEGTIHIFLTAVAGCCAISCLSLLLSLALVLEATDK</sequence>
<keyword evidence="1" id="KW-0472">Membrane</keyword>